<dbReference type="PANTHER" id="PTHR40078">
    <property type="entry name" value="INTEGRAL MEMBRANE PROTEIN-RELATED"/>
    <property type="match status" value="1"/>
</dbReference>
<dbReference type="AlphaFoldDB" id="A0A2P2BRK4"/>
<reference evidence="2 3" key="1">
    <citation type="submission" date="2014-09" db="EMBL/GenBank/DDBJ databases">
        <authorList>
            <person name="Hornung B.V."/>
        </authorList>
    </citation>
    <scope>NUCLEOTIDE SEQUENCE [LARGE SCALE GENOMIC DNA]</scope>
    <source>
        <strain evidence="2 3">FRIFI</strain>
    </source>
</reference>
<keyword evidence="1" id="KW-0472">Membrane</keyword>
<dbReference type="KEGG" id="rhom:FRIFI_1445"/>
<evidence type="ECO:0000313" key="2">
    <source>
        <dbReference type="EMBL" id="CEI72980.1"/>
    </source>
</evidence>
<protein>
    <submittedName>
        <fullName evidence="2">Membrane protein</fullName>
    </submittedName>
</protein>
<feature type="transmembrane region" description="Helical" evidence="1">
    <location>
        <begin position="7"/>
        <end position="26"/>
    </location>
</feature>
<dbReference type="Proteomes" id="UP000245695">
    <property type="component" value="Chromosome 1"/>
</dbReference>
<feature type="transmembrane region" description="Helical" evidence="1">
    <location>
        <begin position="77"/>
        <end position="96"/>
    </location>
</feature>
<evidence type="ECO:0000313" key="3">
    <source>
        <dbReference type="Proteomes" id="UP000245695"/>
    </source>
</evidence>
<dbReference type="PANTHER" id="PTHR40078:SF1">
    <property type="entry name" value="INTEGRAL MEMBRANE PROTEIN"/>
    <property type="match status" value="1"/>
</dbReference>
<dbReference type="RefSeq" id="WP_242977290.1">
    <property type="nucleotide sequence ID" value="NZ_LN650648.1"/>
</dbReference>
<feature type="transmembrane region" description="Helical" evidence="1">
    <location>
        <begin position="46"/>
        <end position="68"/>
    </location>
</feature>
<dbReference type="Pfam" id="PF19700">
    <property type="entry name" value="DUF6198"/>
    <property type="match status" value="1"/>
</dbReference>
<sequence>MSTILKKLIRLFLGLWFCAMGIAFMVNAKLGLSPWDVLHQGIANKIGITIGTATIAVGLILVIIDVILGEKIGWGTVLNMIFIGIFLDIILFSGLIPVSNNLVFGIVMLIIGMTLMGFGMVLYLGSGLGSGPRDGMMIAFQKITKKPIKVVRGTMEISALILGYLLGEPVGIGTLITAFCLGHFIQLVFKICNFKSANIKHRFIYQDIEYAKSYLSKNT</sequence>
<keyword evidence="3" id="KW-1185">Reference proteome</keyword>
<feature type="transmembrane region" description="Helical" evidence="1">
    <location>
        <begin position="172"/>
        <end position="192"/>
    </location>
</feature>
<gene>
    <name evidence="2" type="ORF">FRIFI_1445</name>
</gene>
<dbReference type="EMBL" id="LN650648">
    <property type="protein sequence ID" value="CEI72980.1"/>
    <property type="molecule type" value="Genomic_DNA"/>
</dbReference>
<organism evidence="2 3">
    <name type="scientific">Romboutsia hominis</name>
    <dbReference type="NCBI Taxonomy" id="1507512"/>
    <lineage>
        <taxon>Bacteria</taxon>
        <taxon>Bacillati</taxon>
        <taxon>Bacillota</taxon>
        <taxon>Clostridia</taxon>
        <taxon>Peptostreptococcales</taxon>
        <taxon>Peptostreptococcaceae</taxon>
        <taxon>Romboutsia</taxon>
    </lineage>
</organism>
<feature type="transmembrane region" description="Helical" evidence="1">
    <location>
        <begin position="150"/>
        <end position="166"/>
    </location>
</feature>
<feature type="transmembrane region" description="Helical" evidence="1">
    <location>
        <begin position="102"/>
        <end position="129"/>
    </location>
</feature>
<dbReference type="InterPro" id="IPR038750">
    <property type="entry name" value="YczE/YyaS-like"/>
</dbReference>
<evidence type="ECO:0000256" key="1">
    <source>
        <dbReference type="SAM" id="Phobius"/>
    </source>
</evidence>
<proteinExistence type="predicted"/>
<name>A0A2P2BRK4_9FIRM</name>
<keyword evidence="1" id="KW-1133">Transmembrane helix</keyword>
<keyword evidence="1" id="KW-0812">Transmembrane</keyword>
<accession>A0A2P2BRK4</accession>